<evidence type="ECO:0000256" key="8">
    <source>
        <dbReference type="ARBA" id="ARBA00023065"/>
    </source>
</evidence>
<keyword evidence="5" id="KW-0631">Potassium channel</keyword>
<evidence type="ECO:0000256" key="6">
    <source>
        <dbReference type="ARBA" id="ARBA00022958"/>
    </source>
</evidence>
<evidence type="ECO:0000256" key="9">
    <source>
        <dbReference type="ARBA" id="ARBA00023136"/>
    </source>
</evidence>
<dbReference type="PANTHER" id="PTHR10027:SF10">
    <property type="entry name" value="SLOWPOKE 2, ISOFORM D"/>
    <property type="match status" value="1"/>
</dbReference>
<gene>
    <name evidence="13" type="ORF">BWQ96_09556</name>
</gene>
<dbReference type="InterPro" id="IPR047871">
    <property type="entry name" value="K_chnl_Slo-like"/>
</dbReference>
<evidence type="ECO:0000259" key="11">
    <source>
        <dbReference type="Pfam" id="PF03493"/>
    </source>
</evidence>
<evidence type="ECO:0000256" key="4">
    <source>
        <dbReference type="ARBA" id="ARBA00022692"/>
    </source>
</evidence>
<name>A0A2V3IF85_9FLOR</name>
<dbReference type="AlphaFoldDB" id="A0A2V3IF85"/>
<dbReference type="InterPro" id="IPR003929">
    <property type="entry name" value="K_chnl_BK_asu"/>
</dbReference>
<proteinExistence type="predicted"/>
<dbReference type="Pfam" id="PF03493">
    <property type="entry name" value="BK_channel_a"/>
    <property type="match status" value="1"/>
</dbReference>
<evidence type="ECO:0000256" key="3">
    <source>
        <dbReference type="ARBA" id="ARBA00022538"/>
    </source>
</evidence>
<keyword evidence="10" id="KW-0407">Ion channel</keyword>
<dbReference type="STRING" id="448386.A0A2V3IF85"/>
<comment type="subcellular location">
    <subcellularLocation>
        <location evidence="1">Membrane</location>
        <topology evidence="1">Multi-pass membrane protein</topology>
    </subcellularLocation>
</comment>
<protein>
    <submittedName>
        <fullName evidence="13">Uncharacterized protein</fullName>
    </submittedName>
</protein>
<evidence type="ECO:0000256" key="10">
    <source>
        <dbReference type="ARBA" id="ARBA00023303"/>
    </source>
</evidence>
<dbReference type="PANTHER" id="PTHR10027">
    <property type="entry name" value="CALCIUM-ACTIVATED POTASSIUM CHANNEL ALPHA CHAIN"/>
    <property type="match status" value="1"/>
</dbReference>
<organism evidence="13 14">
    <name type="scientific">Gracilariopsis chorda</name>
    <dbReference type="NCBI Taxonomy" id="448386"/>
    <lineage>
        <taxon>Eukaryota</taxon>
        <taxon>Rhodophyta</taxon>
        <taxon>Florideophyceae</taxon>
        <taxon>Rhodymeniophycidae</taxon>
        <taxon>Gracilariales</taxon>
        <taxon>Gracilariaceae</taxon>
        <taxon>Gracilariopsis</taxon>
    </lineage>
</organism>
<evidence type="ECO:0000256" key="1">
    <source>
        <dbReference type="ARBA" id="ARBA00004141"/>
    </source>
</evidence>
<dbReference type="Proteomes" id="UP000247409">
    <property type="component" value="Unassembled WGS sequence"/>
</dbReference>
<keyword evidence="4" id="KW-0812">Transmembrane</keyword>
<keyword evidence="7" id="KW-1133">Transmembrane helix</keyword>
<evidence type="ECO:0000256" key="7">
    <source>
        <dbReference type="ARBA" id="ARBA00022989"/>
    </source>
</evidence>
<feature type="domain" description="RCK N-terminal" evidence="12">
    <location>
        <begin position="23"/>
        <end position="90"/>
    </location>
</feature>
<evidence type="ECO:0000256" key="5">
    <source>
        <dbReference type="ARBA" id="ARBA00022826"/>
    </source>
</evidence>
<evidence type="ECO:0000256" key="2">
    <source>
        <dbReference type="ARBA" id="ARBA00022448"/>
    </source>
</evidence>
<keyword evidence="3" id="KW-0633">Potassium transport</keyword>
<feature type="domain" description="Calcium-activated potassium channel BK alpha subunit" evidence="11">
    <location>
        <begin position="181"/>
        <end position="266"/>
    </location>
</feature>
<dbReference type="GO" id="GO:0016020">
    <property type="term" value="C:membrane"/>
    <property type="evidence" value="ECO:0007669"/>
    <property type="project" value="UniProtKB-SubCell"/>
</dbReference>
<keyword evidence="2" id="KW-0813">Transport</keyword>
<keyword evidence="6" id="KW-0630">Potassium</keyword>
<dbReference type="Gene3D" id="3.40.50.720">
    <property type="entry name" value="NAD(P)-binding Rossmann-like Domain"/>
    <property type="match status" value="1"/>
</dbReference>
<keyword evidence="14" id="KW-1185">Reference proteome</keyword>
<keyword evidence="8" id="KW-0406">Ion transport</keyword>
<reference evidence="13 14" key="1">
    <citation type="journal article" date="2018" name="Mol. Biol. Evol.">
        <title>Analysis of the draft genome of the red seaweed Gracilariopsis chorda provides insights into genome size evolution in Rhodophyta.</title>
        <authorList>
            <person name="Lee J."/>
            <person name="Yang E.C."/>
            <person name="Graf L."/>
            <person name="Yang J.H."/>
            <person name="Qiu H."/>
            <person name="Zel Zion U."/>
            <person name="Chan C.X."/>
            <person name="Stephens T.G."/>
            <person name="Weber A.P.M."/>
            <person name="Boo G.H."/>
            <person name="Boo S.M."/>
            <person name="Kim K.M."/>
            <person name="Shin Y."/>
            <person name="Jung M."/>
            <person name="Lee S.J."/>
            <person name="Yim H.S."/>
            <person name="Lee J.H."/>
            <person name="Bhattacharya D."/>
            <person name="Yoon H.S."/>
        </authorList>
    </citation>
    <scope>NUCLEOTIDE SEQUENCE [LARGE SCALE GENOMIC DNA]</scope>
    <source>
        <strain evidence="13 14">SKKU-2015</strain>
        <tissue evidence="13">Whole body</tissue>
    </source>
</reference>
<keyword evidence="9" id="KW-0472">Membrane</keyword>
<dbReference type="GO" id="GO:0005267">
    <property type="term" value="F:potassium channel activity"/>
    <property type="evidence" value="ECO:0007669"/>
    <property type="project" value="UniProtKB-KW"/>
</dbReference>
<comment type="caution">
    <text evidence="13">The sequence shown here is derived from an EMBL/GenBank/DDBJ whole genome shotgun (WGS) entry which is preliminary data.</text>
</comment>
<accession>A0A2V3IF85</accession>
<evidence type="ECO:0000313" key="14">
    <source>
        <dbReference type="Proteomes" id="UP000247409"/>
    </source>
</evidence>
<evidence type="ECO:0000313" key="13">
    <source>
        <dbReference type="EMBL" id="PXF40723.1"/>
    </source>
</evidence>
<dbReference type="InterPro" id="IPR003148">
    <property type="entry name" value="RCK_N"/>
</dbReference>
<dbReference type="Pfam" id="PF22614">
    <property type="entry name" value="Slo-like_RCK"/>
    <property type="match status" value="1"/>
</dbReference>
<sequence>MNLVTTCDQPNWSETVWINFLTANIQYRDNVTYLEGSCDTRDDLIKAQVETSNAVFILNNQHNPDPYAEDSETLKPFLTLRSYTPNLPTYSMCAYLDYRLQTTFALEQVGEEGDGEKASSRRVSGMNLRLQMMDPSSSDMAKLSSVGEELVPHIGYFQDKDDDDDGLLAISYDGPSHLNSEALCMQEIEMSLLAKNFFCNGLSTLLMNLILRVTPMLKDEDPMRAWAYKHGIECRFECVKLPLQLTNREFAEIAFIMYDYRVILVATKRFMVKIWRPVTPDTDNNLKSIALVVTVHSTEYLDTFMAAIANYDTERFFYTASGSSKFLYLDDDD</sequence>
<dbReference type="EMBL" id="NBIV01000263">
    <property type="protein sequence ID" value="PXF40723.1"/>
    <property type="molecule type" value="Genomic_DNA"/>
</dbReference>
<dbReference type="OrthoDB" id="2151078at2759"/>
<evidence type="ECO:0000259" key="12">
    <source>
        <dbReference type="Pfam" id="PF22614"/>
    </source>
</evidence>